<dbReference type="InterPro" id="IPR047689">
    <property type="entry name" value="CopD"/>
</dbReference>
<keyword evidence="5 6" id="KW-0472">Membrane</keyword>
<gene>
    <name evidence="8" type="ORF">GCM10011529_18940</name>
</gene>
<evidence type="ECO:0000256" key="4">
    <source>
        <dbReference type="ARBA" id="ARBA00022989"/>
    </source>
</evidence>
<evidence type="ECO:0000256" key="1">
    <source>
        <dbReference type="ARBA" id="ARBA00004651"/>
    </source>
</evidence>
<evidence type="ECO:0000256" key="6">
    <source>
        <dbReference type="SAM" id="Phobius"/>
    </source>
</evidence>
<feature type="transmembrane region" description="Helical" evidence="6">
    <location>
        <begin position="88"/>
        <end position="104"/>
    </location>
</feature>
<dbReference type="Proteomes" id="UP000635071">
    <property type="component" value="Unassembled WGS sequence"/>
</dbReference>
<name>A0A916ZT12_9SPHN</name>
<dbReference type="RefSeq" id="WP_188762719.1">
    <property type="nucleotide sequence ID" value="NZ_BMJM01000006.1"/>
</dbReference>
<feature type="transmembrane region" description="Helical" evidence="6">
    <location>
        <begin position="188"/>
        <end position="211"/>
    </location>
</feature>
<comment type="caution">
    <text evidence="8">The sequence shown here is derived from an EMBL/GenBank/DDBJ whole genome shotgun (WGS) entry which is preliminary data.</text>
</comment>
<sequence>MLAITIRFALYANLMVLFGWPLFALYGTRDKARGLSPRSLASLILLAVFLSVAGMLAMTASMSGVAIIDVDRGSTKAMVFETPMGVAWQVRMAALAAIAVLAFVRNPAARVAQVAVAGAALASLAWTGHGAAGEATKGLVKLVADIVHLLAAGAWIGALVALGLMVARNASRLKSADFISMHCTLDGFSKAGTVFVALLIVTGSVNTWILVGPAGIGLIGSDQYVQLLALKLALFAAMVGLAAINRFRLTPAFSRDLDAGVVPLEAHRALRRSIAIEAGLAASVLAIVAWLGTLVPPASL</sequence>
<evidence type="ECO:0000313" key="9">
    <source>
        <dbReference type="Proteomes" id="UP000635071"/>
    </source>
</evidence>
<dbReference type="GO" id="GO:0006825">
    <property type="term" value="P:copper ion transport"/>
    <property type="evidence" value="ECO:0007669"/>
    <property type="project" value="InterPro"/>
</dbReference>
<proteinExistence type="predicted"/>
<feature type="transmembrane region" description="Helical" evidence="6">
    <location>
        <begin position="6"/>
        <end position="28"/>
    </location>
</feature>
<comment type="subcellular location">
    <subcellularLocation>
        <location evidence="1">Cell membrane</location>
        <topology evidence="1">Multi-pass membrane protein</topology>
    </subcellularLocation>
</comment>
<dbReference type="InterPro" id="IPR008457">
    <property type="entry name" value="Cu-R_CopD_dom"/>
</dbReference>
<dbReference type="Pfam" id="PF05425">
    <property type="entry name" value="CopD"/>
    <property type="match status" value="1"/>
</dbReference>
<keyword evidence="9" id="KW-1185">Reference proteome</keyword>
<feature type="transmembrane region" description="Helical" evidence="6">
    <location>
        <begin position="40"/>
        <end position="68"/>
    </location>
</feature>
<reference evidence="8" key="1">
    <citation type="journal article" date="2014" name="Int. J. Syst. Evol. Microbiol.">
        <title>Complete genome sequence of Corynebacterium casei LMG S-19264T (=DSM 44701T), isolated from a smear-ripened cheese.</title>
        <authorList>
            <consortium name="US DOE Joint Genome Institute (JGI-PGF)"/>
            <person name="Walter F."/>
            <person name="Albersmeier A."/>
            <person name="Kalinowski J."/>
            <person name="Ruckert C."/>
        </authorList>
    </citation>
    <scope>NUCLEOTIDE SEQUENCE</scope>
    <source>
        <strain evidence="8">CGMCC 1.15519</strain>
    </source>
</reference>
<feature type="domain" description="Copper resistance protein D" evidence="7">
    <location>
        <begin position="185"/>
        <end position="291"/>
    </location>
</feature>
<dbReference type="GO" id="GO:0005886">
    <property type="term" value="C:plasma membrane"/>
    <property type="evidence" value="ECO:0007669"/>
    <property type="project" value="UniProtKB-SubCell"/>
</dbReference>
<evidence type="ECO:0000313" key="8">
    <source>
        <dbReference type="EMBL" id="GGE12774.1"/>
    </source>
</evidence>
<dbReference type="InterPro" id="IPR032694">
    <property type="entry name" value="CopC/D"/>
</dbReference>
<feature type="transmembrane region" description="Helical" evidence="6">
    <location>
        <begin position="149"/>
        <end position="167"/>
    </location>
</feature>
<dbReference type="AlphaFoldDB" id="A0A916ZT12"/>
<feature type="transmembrane region" description="Helical" evidence="6">
    <location>
        <begin position="111"/>
        <end position="129"/>
    </location>
</feature>
<accession>A0A916ZT12</accession>
<dbReference type="NCBIfam" id="NF033808">
    <property type="entry name" value="copper_CopD"/>
    <property type="match status" value="1"/>
</dbReference>
<evidence type="ECO:0000256" key="5">
    <source>
        <dbReference type="ARBA" id="ARBA00023136"/>
    </source>
</evidence>
<keyword evidence="4 6" id="KW-1133">Transmembrane helix</keyword>
<evidence type="ECO:0000259" key="7">
    <source>
        <dbReference type="Pfam" id="PF05425"/>
    </source>
</evidence>
<feature type="transmembrane region" description="Helical" evidence="6">
    <location>
        <begin position="274"/>
        <end position="295"/>
    </location>
</feature>
<evidence type="ECO:0000256" key="3">
    <source>
        <dbReference type="ARBA" id="ARBA00022692"/>
    </source>
</evidence>
<feature type="transmembrane region" description="Helical" evidence="6">
    <location>
        <begin position="223"/>
        <end position="244"/>
    </location>
</feature>
<organism evidence="8 9">
    <name type="scientific">Sandarakinorhabdus glacialis</name>
    <dbReference type="NCBI Taxonomy" id="1614636"/>
    <lineage>
        <taxon>Bacteria</taxon>
        <taxon>Pseudomonadati</taxon>
        <taxon>Pseudomonadota</taxon>
        <taxon>Alphaproteobacteria</taxon>
        <taxon>Sphingomonadales</taxon>
        <taxon>Sphingosinicellaceae</taxon>
        <taxon>Sandarakinorhabdus</taxon>
    </lineage>
</organism>
<dbReference type="PANTHER" id="PTHR34820">
    <property type="entry name" value="INNER MEMBRANE PROTEIN YEBZ"/>
    <property type="match status" value="1"/>
</dbReference>
<dbReference type="EMBL" id="BMJM01000006">
    <property type="protein sequence ID" value="GGE12774.1"/>
    <property type="molecule type" value="Genomic_DNA"/>
</dbReference>
<reference evidence="8" key="2">
    <citation type="submission" date="2020-09" db="EMBL/GenBank/DDBJ databases">
        <authorList>
            <person name="Sun Q."/>
            <person name="Zhou Y."/>
        </authorList>
    </citation>
    <scope>NUCLEOTIDE SEQUENCE</scope>
    <source>
        <strain evidence="8">CGMCC 1.15519</strain>
    </source>
</reference>
<keyword evidence="3 6" id="KW-0812">Transmembrane</keyword>
<keyword evidence="2" id="KW-1003">Cell membrane</keyword>
<protein>
    <submittedName>
        <fullName evidence="8">Copper resistance protein CopD</fullName>
    </submittedName>
</protein>
<dbReference type="PANTHER" id="PTHR34820:SF4">
    <property type="entry name" value="INNER MEMBRANE PROTEIN YEBZ"/>
    <property type="match status" value="1"/>
</dbReference>
<evidence type="ECO:0000256" key="2">
    <source>
        <dbReference type="ARBA" id="ARBA00022475"/>
    </source>
</evidence>